<name>B7FUS2_PHATC</name>
<evidence type="ECO:0000313" key="7">
    <source>
        <dbReference type="Proteomes" id="UP000000759"/>
    </source>
</evidence>
<keyword evidence="2" id="KW-0175">Coiled coil</keyword>
<dbReference type="PaxDb" id="2850-Phatr44639"/>
<dbReference type="EMBL" id="CM000607">
    <property type="protein sequence ID" value="EEC50311.1"/>
    <property type="molecule type" value="Genomic_DNA"/>
</dbReference>
<sequence length="498" mass="54348">MLVMKIALGSLLLLGVSVSNAAETVFSVHGSGTTNPSKCYWAVMERMRAQSKLPIHLTYRAVGSTTGQLEFVNDLQNSSVADFGSGDLPMDADRFSQLNDVGIEMIHLPVLLGAVSFFHSVPGVEKLNLTSCLLARIFSRDITSWDDPDILLKNPALQTSPTGLDITVVHRVKGSSSTDGVTNYLHDACGDIWPADKVGATITWDEETLGCEGSGGVTECINENEGAIGYIDAGHGINADLSEIELENRDGFLLSSEEANANGGIAAAEGNVFPLSFDEDFSDVSLLNQPGEFTWPIVLATYIYVRKELTSIEDPNEKTLLKAFLRALYTEEFNEVCVEDFGFTLPTETIRERALSAIDTLLEADGAGTPWTFEQDTEAIIGAADFVISSKRDSILDIQLQEVRGDAVELEEMLRKLNTELATARSETESLRERLAEAEGEVTQVKVDMVSSQAEYGGGDFTESDEQQLRAALVLSSLSFVFWMAWFVMRAFGWITKS</sequence>
<dbReference type="HOGENOM" id="CLU_579235_0_0_1"/>
<protein>
    <recommendedName>
        <fullName evidence="5">PBP domain-containing protein</fullName>
    </recommendedName>
</protein>
<dbReference type="eggNOG" id="ENOG502RM1E">
    <property type="taxonomic scope" value="Eukaryota"/>
</dbReference>
<proteinExistence type="inferred from homology"/>
<dbReference type="Pfam" id="PF12849">
    <property type="entry name" value="PBP_like_2"/>
    <property type="match status" value="1"/>
</dbReference>
<dbReference type="Gene3D" id="3.40.190.10">
    <property type="entry name" value="Periplasmic binding protein-like II"/>
    <property type="match status" value="2"/>
</dbReference>
<keyword evidence="3" id="KW-1133">Transmembrane helix</keyword>
<dbReference type="Proteomes" id="UP000000759">
    <property type="component" value="Chromosome 4"/>
</dbReference>
<evidence type="ECO:0000256" key="4">
    <source>
        <dbReference type="SAM" id="SignalP"/>
    </source>
</evidence>
<dbReference type="InterPro" id="IPR024370">
    <property type="entry name" value="PBP_domain"/>
</dbReference>
<feature type="transmembrane region" description="Helical" evidence="3">
    <location>
        <begin position="471"/>
        <end position="492"/>
    </location>
</feature>
<feature type="coiled-coil region" evidence="2">
    <location>
        <begin position="400"/>
        <end position="448"/>
    </location>
</feature>
<evidence type="ECO:0000256" key="2">
    <source>
        <dbReference type="SAM" id="Coils"/>
    </source>
</evidence>
<feature type="signal peptide" evidence="4">
    <location>
        <begin position="1"/>
        <end position="21"/>
    </location>
</feature>
<dbReference type="OMA" id="MMARTKP"/>
<dbReference type="KEGG" id="pti:PHATRDRAFT_44639"/>
<evidence type="ECO:0000256" key="3">
    <source>
        <dbReference type="SAM" id="Phobius"/>
    </source>
</evidence>
<keyword evidence="3" id="KW-0472">Membrane</keyword>
<dbReference type="InterPro" id="IPR050962">
    <property type="entry name" value="Phosphate-bind_PstS"/>
</dbReference>
<dbReference type="PANTHER" id="PTHR42996:SF1">
    <property type="entry name" value="PHOSPHATE-BINDING PROTEIN PSTS"/>
    <property type="match status" value="1"/>
</dbReference>
<dbReference type="InParanoid" id="B7FUS2"/>
<reference evidence="7" key="2">
    <citation type="submission" date="2008-08" db="EMBL/GenBank/DDBJ databases">
        <authorList>
            <consortium name="Diatom Consortium"/>
            <person name="Grigoriev I."/>
            <person name="Grimwood J."/>
            <person name="Kuo A."/>
            <person name="Otillar R.P."/>
            <person name="Salamov A."/>
            <person name="Detter J.C."/>
            <person name="Lindquist E."/>
            <person name="Shapiro H."/>
            <person name="Lucas S."/>
            <person name="Glavina del Rio T."/>
            <person name="Pitluck S."/>
            <person name="Rokhsar D."/>
            <person name="Bowler C."/>
        </authorList>
    </citation>
    <scope>GENOME REANNOTATION</scope>
    <source>
        <strain evidence="7">CCAP 1055/1</strain>
    </source>
</reference>
<feature type="domain" description="PBP" evidence="5">
    <location>
        <begin position="19"/>
        <end position="328"/>
    </location>
</feature>
<gene>
    <name evidence="6" type="ORF">PHATRDRAFT_44639</name>
</gene>
<organism evidence="6 7">
    <name type="scientific">Phaeodactylum tricornutum (strain CCAP 1055/1)</name>
    <dbReference type="NCBI Taxonomy" id="556484"/>
    <lineage>
        <taxon>Eukaryota</taxon>
        <taxon>Sar</taxon>
        <taxon>Stramenopiles</taxon>
        <taxon>Ochrophyta</taxon>
        <taxon>Bacillariophyta</taxon>
        <taxon>Bacillariophyceae</taxon>
        <taxon>Bacillariophycidae</taxon>
        <taxon>Naviculales</taxon>
        <taxon>Phaeodactylaceae</taxon>
        <taxon>Phaeodactylum</taxon>
    </lineage>
</organism>
<dbReference type="STRING" id="556484.B7FUS2"/>
<keyword evidence="7" id="KW-1185">Reference proteome</keyword>
<dbReference type="GeneID" id="7198124"/>
<reference evidence="6 7" key="1">
    <citation type="journal article" date="2008" name="Nature">
        <title>The Phaeodactylum genome reveals the evolutionary history of diatom genomes.</title>
        <authorList>
            <person name="Bowler C."/>
            <person name="Allen A.E."/>
            <person name="Badger J.H."/>
            <person name="Grimwood J."/>
            <person name="Jabbari K."/>
            <person name="Kuo A."/>
            <person name="Maheswari U."/>
            <person name="Martens C."/>
            <person name="Maumus F."/>
            <person name="Otillar R.P."/>
            <person name="Rayko E."/>
            <person name="Salamov A."/>
            <person name="Vandepoele K."/>
            <person name="Beszteri B."/>
            <person name="Gruber A."/>
            <person name="Heijde M."/>
            <person name="Katinka M."/>
            <person name="Mock T."/>
            <person name="Valentin K."/>
            <person name="Verret F."/>
            <person name="Berges J.A."/>
            <person name="Brownlee C."/>
            <person name="Cadoret J.P."/>
            <person name="Chiovitti A."/>
            <person name="Choi C.J."/>
            <person name="Coesel S."/>
            <person name="De Martino A."/>
            <person name="Detter J.C."/>
            <person name="Durkin C."/>
            <person name="Falciatore A."/>
            <person name="Fournet J."/>
            <person name="Haruta M."/>
            <person name="Huysman M.J."/>
            <person name="Jenkins B.D."/>
            <person name="Jiroutova K."/>
            <person name="Jorgensen R.E."/>
            <person name="Joubert Y."/>
            <person name="Kaplan A."/>
            <person name="Kroger N."/>
            <person name="Kroth P.G."/>
            <person name="La Roche J."/>
            <person name="Lindquist E."/>
            <person name="Lommer M."/>
            <person name="Martin-Jezequel V."/>
            <person name="Lopez P.J."/>
            <person name="Lucas S."/>
            <person name="Mangogna M."/>
            <person name="McGinnis K."/>
            <person name="Medlin L.K."/>
            <person name="Montsant A."/>
            <person name="Oudot-Le Secq M.P."/>
            <person name="Napoli C."/>
            <person name="Obornik M."/>
            <person name="Parker M.S."/>
            <person name="Petit J.L."/>
            <person name="Porcel B.M."/>
            <person name="Poulsen N."/>
            <person name="Robison M."/>
            <person name="Rychlewski L."/>
            <person name="Rynearson T.A."/>
            <person name="Schmutz J."/>
            <person name="Shapiro H."/>
            <person name="Siaut M."/>
            <person name="Stanley M."/>
            <person name="Sussman M.R."/>
            <person name="Taylor A.R."/>
            <person name="Vardi A."/>
            <person name="von Dassow P."/>
            <person name="Vyverman W."/>
            <person name="Willis A."/>
            <person name="Wyrwicz L.S."/>
            <person name="Rokhsar D.S."/>
            <person name="Weissenbach J."/>
            <person name="Armbrust E.V."/>
            <person name="Green B.R."/>
            <person name="Van de Peer Y."/>
            <person name="Grigoriev I.V."/>
        </authorList>
    </citation>
    <scope>NUCLEOTIDE SEQUENCE [LARGE SCALE GENOMIC DNA]</scope>
    <source>
        <strain evidence="6 7">CCAP 1055/1</strain>
    </source>
</reference>
<accession>B7FUS2</accession>
<feature type="chain" id="PRO_5002855348" description="PBP domain-containing protein" evidence="4">
    <location>
        <begin position="22"/>
        <end position="498"/>
    </location>
</feature>
<evidence type="ECO:0000313" key="6">
    <source>
        <dbReference type="EMBL" id="EEC50311.1"/>
    </source>
</evidence>
<comment type="similarity">
    <text evidence="1">Belongs to the PstS family.</text>
</comment>
<keyword evidence="3" id="KW-0812">Transmembrane</keyword>
<evidence type="ECO:0000256" key="1">
    <source>
        <dbReference type="ARBA" id="ARBA00008725"/>
    </source>
</evidence>
<dbReference type="OrthoDB" id="511982at2759"/>
<keyword evidence="4" id="KW-0732">Signal</keyword>
<dbReference type="SUPFAM" id="SSF53850">
    <property type="entry name" value="Periplasmic binding protein-like II"/>
    <property type="match status" value="1"/>
</dbReference>
<dbReference type="RefSeq" id="XP_002178646.1">
    <property type="nucleotide sequence ID" value="XM_002178610.1"/>
</dbReference>
<evidence type="ECO:0000259" key="5">
    <source>
        <dbReference type="Pfam" id="PF12849"/>
    </source>
</evidence>
<dbReference type="PANTHER" id="PTHR42996">
    <property type="entry name" value="PHOSPHATE-BINDING PROTEIN PSTS"/>
    <property type="match status" value="1"/>
</dbReference>
<dbReference type="AlphaFoldDB" id="B7FUS2"/>